<dbReference type="PANTHER" id="PTHR33917:SF3">
    <property type="entry name" value="PROTEIN EXECUTER 1, CHLOROPLASTIC"/>
    <property type="match status" value="1"/>
</dbReference>
<accession>A0A317Y9P4</accession>
<dbReference type="Proteomes" id="UP000251960">
    <property type="component" value="Chromosome 1"/>
</dbReference>
<dbReference type="InterPro" id="IPR044680">
    <property type="entry name" value="EX1/2"/>
</dbReference>
<dbReference type="AlphaFoldDB" id="A0A317Y6W4"/>
<feature type="region of interest" description="Disordered" evidence="1">
    <location>
        <begin position="1"/>
        <end position="34"/>
    </location>
</feature>
<evidence type="ECO:0000313" key="2">
    <source>
        <dbReference type="EMBL" id="PWZ54430.1"/>
    </source>
</evidence>
<evidence type="ECO:0000256" key="1">
    <source>
        <dbReference type="SAM" id="MobiDB-lite"/>
    </source>
</evidence>
<name>A0A317Y6W4_MAIZE</name>
<dbReference type="EMBL" id="NCVQ01000001">
    <property type="protein sequence ID" value="PWZ54431.1"/>
    <property type="molecule type" value="Genomic_DNA"/>
</dbReference>
<dbReference type="Pfam" id="PF12014">
    <property type="entry name" value="Cyclin_D1_bind"/>
    <property type="match status" value="1"/>
</dbReference>
<comment type="caution">
    <text evidence="2">The sequence shown here is derived from an EMBL/GenBank/DDBJ whole genome shotgun (WGS) entry which is preliminary data.</text>
</comment>
<reference evidence="2" key="1">
    <citation type="journal article" date="2018" name="Nat. Genet.">
        <title>Extensive intraspecific gene order and gene structural variations between Mo17 and other maize genomes.</title>
        <authorList>
            <person name="Sun S."/>
            <person name="Zhou Y."/>
            <person name="Chen J."/>
            <person name="Shi J."/>
            <person name="Zhao H."/>
            <person name="Zhao H."/>
            <person name="Song W."/>
            <person name="Zhang M."/>
            <person name="Cui Y."/>
            <person name="Dong X."/>
            <person name="Liu H."/>
            <person name="Ma X."/>
            <person name="Jiao Y."/>
            <person name="Wang B."/>
            <person name="Wei X."/>
            <person name="Stein J.C."/>
            <person name="Glaubitz J.C."/>
            <person name="Lu F."/>
            <person name="Yu G."/>
            <person name="Liang C."/>
            <person name="Fengler K."/>
            <person name="Li B."/>
            <person name="Rafalski A."/>
            <person name="Schnable P.S."/>
            <person name="Ware D.H."/>
            <person name="Buckler E.S."/>
            <person name="Lai J."/>
        </authorList>
    </citation>
    <scope>NUCLEOTIDE SEQUENCE [LARGE SCALE GENOMIC DNA]</scope>
    <source>
        <tissue evidence="2">Seedling</tissue>
    </source>
</reference>
<feature type="region of interest" description="Disordered" evidence="1">
    <location>
        <begin position="387"/>
        <end position="431"/>
    </location>
</feature>
<feature type="region of interest" description="Disordered" evidence="1">
    <location>
        <begin position="108"/>
        <end position="133"/>
    </location>
</feature>
<dbReference type="PANTHER" id="PTHR33917">
    <property type="entry name" value="PROTEIN EXECUTER 1, CHLOROPLASTIC"/>
    <property type="match status" value="1"/>
</dbReference>
<feature type="compositionally biased region" description="Acidic residues" evidence="1">
    <location>
        <begin position="387"/>
        <end position="410"/>
    </location>
</feature>
<sequence>MASVSTAPRAPLPAAASSSLSARQVDPNPSGSHFFDGRRLRVVRRLAGAAPSRRAPLVCCSARSPDADAGDERRRRGWDAMLHDAFKGAVRRWSEYVSNYWPPPTSVKEAGTGKRVGRSHEEEVMNGDEEERKVGEEEGKWSWARWKRHFALIEESERLVDELQLQLQAAVYREDYRTAHKLRLAIAATSKNDAVGRAISDLNMAIDEERYKDATYIRDHAGAGLLGWWSGISGNLSDPYGLIIRISAEHGRYVARSYDTRQLASDSPGLPIFEIYFAEANGGYNLQAVHLKPDGSDSDQVPNMLREKLGIDSINISSSPLGSKHEEFDGSVNMDDKDSDDSNIAAGPGSKNLSSDLTAVPRIKILKVVPMQNVDHDYIINIFDQISEEDDDNDDHEVENESSEDVDNDDNSGVAETVSAEENGDESGDESDIETLVSFDFVSENNVYASRPSAEAFERMPARLEKRDRFSFSFYTEEYSKKLDAGKARQTSKETVGLHADQQDYDGFVQLDRVKLSGSNKKLSILQLGIKQNNKVQQKLHGVTHFSRIQMPISSDPLTGLYVTTSGFDSEILSLQRKFRQWQDDGSSEEHSDLLFYEHVEAVKLTGDNLMPAGQVVFRAKVGDRYQLPHKGIIPRELGVIARYKGQRKIADPGFQNPRWVDGELLIIDGKFIRDGPVIAFFYWTSNFHRFEFFRRLRLLE</sequence>
<dbReference type="EMBL" id="NCVQ01000001">
    <property type="protein sequence ID" value="PWZ54430.1"/>
    <property type="molecule type" value="Genomic_DNA"/>
</dbReference>
<proteinExistence type="predicted"/>
<gene>
    <name evidence="2" type="ORF">Zm00014a_004936</name>
</gene>
<organism evidence="2">
    <name type="scientific">Zea mays</name>
    <name type="common">Maize</name>
    <dbReference type="NCBI Taxonomy" id="4577"/>
    <lineage>
        <taxon>Eukaryota</taxon>
        <taxon>Viridiplantae</taxon>
        <taxon>Streptophyta</taxon>
        <taxon>Embryophyta</taxon>
        <taxon>Tracheophyta</taxon>
        <taxon>Spermatophyta</taxon>
        <taxon>Magnoliopsida</taxon>
        <taxon>Liliopsida</taxon>
        <taxon>Poales</taxon>
        <taxon>Poaceae</taxon>
        <taxon>PACMAD clade</taxon>
        <taxon>Panicoideae</taxon>
        <taxon>Andropogonodae</taxon>
        <taxon>Andropogoneae</taxon>
        <taxon>Tripsacinae</taxon>
        <taxon>Zea</taxon>
    </lineage>
</organism>
<feature type="compositionally biased region" description="Low complexity" evidence="1">
    <location>
        <begin position="7"/>
        <end position="23"/>
    </location>
</feature>
<feature type="region of interest" description="Disordered" evidence="1">
    <location>
        <begin position="316"/>
        <end position="353"/>
    </location>
</feature>
<dbReference type="GO" id="GO:0010343">
    <property type="term" value="P:singlet oxygen-mediated programmed cell death"/>
    <property type="evidence" value="ECO:0007669"/>
    <property type="project" value="InterPro"/>
</dbReference>
<protein>
    <submittedName>
        <fullName evidence="2">Protein EXECUTER 1, chloroplastic</fullName>
    </submittedName>
</protein>
<feature type="compositionally biased region" description="Acidic residues" evidence="1">
    <location>
        <begin position="422"/>
        <end position="431"/>
    </location>
</feature>
<accession>A0A317Y6W4</accession>
<dbReference type="EMBL" id="NCVQ01000001">
    <property type="protein sequence ID" value="PWZ54432.1"/>
    <property type="molecule type" value="Genomic_DNA"/>
</dbReference>